<accession>A0A0K8TUA2</accession>
<dbReference type="AlphaFoldDB" id="A0A0K8TUA2"/>
<feature type="signal peptide" evidence="1">
    <location>
        <begin position="1"/>
        <end position="21"/>
    </location>
</feature>
<evidence type="ECO:0000313" key="2">
    <source>
        <dbReference type="EMBL" id="JAI17831.1"/>
    </source>
</evidence>
<keyword evidence="1" id="KW-0732">Signal</keyword>
<proteinExistence type="predicted"/>
<reference evidence="2" key="1">
    <citation type="submission" date="2015-04" db="EMBL/GenBank/DDBJ databases">
        <authorList>
            <person name="Syromyatnikov M.Y."/>
            <person name="Popov V.N."/>
        </authorList>
    </citation>
    <scope>NUCLEOTIDE SEQUENCE</scope>
    <source>
        <tissue evidence="2">Venom duct</tissue>
    </source>
</reference>
<dbReference type="EMBL" id="GCVH01000062">
    <property type="protein sequence ID" value="JAI17831.1"/>
    <property type="molecule type" value="Transcribed_RNA"/>
</dbReference>
<name>A0A0K8TUA2_CONLV</name>
<sequence>MSTLGMMLPILLLLLPLVAFADDGPTDGQGWGSAKLLKSITKREGEQAGRTCDSGKWCFDDCCISSNCECKTDNLGYGYCASPC</sequence>
<evidence type="ECO:0000256" key="1">
    <source>
        <dbReference type="SAM" id="SignalP"/>
    </source>
</evidence>
<organism evidence="2">
    <name type="scientific">Conus lenavati</name>
    <name type="common">Cone snail</name>
    <dbReference type="NCBI Taxonomy" id="1519839"/>
    <lineage>
        <taxon>Eukaryota</taxon>
        <taxon>Metazoa</taxon>
        <taxon>Spiralia</taxon>
        <taxon>Lophotrochozoa</taxon>
        <taxon>Mollusca</taxon>
        <taxon>Gastropoda</taxon>
        <taxon>Caenogastropoda</taxon>
        <taxon>Neogastropoda</taxon>
        <taxon>Conoidea</taxon>
        <taxon>Conidae</taxon>
        <taxon>Conus</taxon>
        <taxon>Splinoconus</taxon>
    </lineage>
</organism>
<protein>
    <submittedName>
        <fullName evidence="2">Conopeptide</fullName>
    </submittedName>
</protein>
<feature type="chain" id="PRO_5005520284" evidence="1">
    <location>
        <begin position="22"/>
        <end position="84"/>
    </location>
</feature>